<dbReference type="EMBL" id="WNME01000035">
    <property type="protein sequence ID" value="MUB66844.1"/>
    <property type="molecule type" value="Genomic_DNA"/>
</dbReference>
<proteinExistence type="predicted"/>
<dbReference type="Proteomes" id="UP000434223">
    <property type="component" value="Unassembled WGS sequence"/>
</dbReference>
<accession>A0AAW9WNR9</accession>
<reference evidence="1 2" key="1">
    <citation type="submission" date="2019-09" db="EMBL/GenBank/DDBJ databases">
        <title>Draft genome sequencing of Hungatella hathewayi 123Y-2.</title>
        <authorList>
            <person name="Lv Q."/>
            <person name="Li S."/>
        </authorList>
    </citation>
    <scope>NUCLEOTIDE SEQUENCE [LARGE SCALE GENOMIC DNA]</scope>
    <source>
        <strain evidence="1 2">123Y-2</strain>
    </source>
</reference>
<protein>
    <submittedName>
        <fullName evidence="1">Uncharacterized protein</fullName>
    </submittedName>
</protein>
<evidence type="ECO:0000313" key="1">
    <source>
        <dbReference type="EMBL" id="MUB66844.1"/>
    </source>
</evidence>
<dbReference type="RefSeq" id="WP_055652281.1">
    <property type="nucleotide sequence ID" value="NZ_CZAZ01000054.1"/>
</dbReference>
<dbReference type="AlphaFoldDB" id="A0AAW9WNR9"/>
<organism evidence="1 2">
    <name type="scientific">Hungatella hathewayi</name>
    <dbReference type="NCBI Taxonomy" id="154046"/>
    <lineage>
        <taxon>Bacteria</taxon>
        <taxon>Bacillati</taxon>
        <taxon>Bacillota</taxon>
        <taxon>Clostridia</taxon>
        <taxon>Lachnospirales</taxon>
        <taxon>Lachnospiraceae</taxon>
        <taxon>Hungatella</taxon>
    </lineage>
</organism>
<name>A0AAW9WNR9_9FIRM</name>
<gene>
    <name evidence="1" type="ORF">GNE07_27910</name>
</gene>
<comment type="caution">
    <text evidence="1">The sequence shown here is derived from an EMBL/GenBank/DDBJ whole genome shotgun (WGS) entry which is preliminary data.</text>
</comment>
<sequence>MQTIDFRLHHIVRYCGLERGNAFAVSFEETFHKIKGIEKLLQLNPRFYGWCYFGKIHSMYLYSDYDYEEWLEIQNLRMVMESEDKEYRVTLFFRDVTSFYLAQSAGISGFEIECSDDHAFGDRRNFHVYDFEEGDIRFYCREIEIEEVVNREMIKKKEEGALAYHGD</sequence>
<evidence type="ECO:0000313" key="2">
    <source>
        <dbReference type="Proteomes" id="UP000434223"/>
    </source>
</evidence>